<comment type="subcellular location">
    <subcellularLocation>
        <location evidence="1">Secreted</location>
    </subcellularLocation>
</comment>
<dbReference type="GO" id="GO:0005576">
    <property type="term" value="C:extracellular region"/>
    <property type="evidence" value="ECO:0007669"/>
    <property type="project" value="UniProtKB-SubCell"/>
</dbReference>
<proteinExistence type="predicted"/>
<dbReference type="InterPro" id="IPR018511">
    <property type="entry name" value="Hemolysin-typ_Ca-bd_CS"/>
</dbReference>
<sequence length="902" mass="91607">MSVTDAAGNDIAIKNATLVKNWDGTYTMTFEYYDGSKEIQNYNPLMNSVSVVQYMEDGRKLVQSHDGNGSYQFTEFDANGDLIASGRDDGHWRETTFFLPDGVAYESYDGIADTTTTRTHYTDGRSREETTDNVTRVVNYVARGADGKIQEEGTRSPLGNATIKMYLPDGRFATMIYENGNIVSGEMTYPIGPWGQAFRDIGSRLSANASSVWDFVAGGGPKAPVKGATEVSVGTHKYRVETALGTTSGEVLSGNGIIAGAGGNDVLVGGSRSDMLVGGSGDDILNGGAGADHLIGGSGAGDMAAYNGLNGQGVVVSLANSADNTGEAAGDTYDGVENVAGTAYNDVLIGDTGNNMLYGQGSDDILRGGAGADVLDGGAGFDWASYLEASAGVVVDLTAPAANAGEARGDIHCNIEALQGSNHADAFLGDAIGNALFGLGGADWLVGRGGNDHLDGGEGNDTLNGGVGADVLEGGVGFDWAVYTDATAGVRVDLLNRALNSGEAAGDTLINIEALQGSNYADQLAGTDGDNWLWALAGNDVLHGRGGNDVLDGGAGDDILNGGAGADTLHGSGGFDWASYIDATAGVVVNLSDRSKNTGEAGGDVYYGIRGVQGSNHGDSLTADTSTQGNALSGLGGNDVLVGRKGNDHLDGGTGDDILQGNEGADVLNGGADFDWASYIYATSGVVASLLNSAANTGEAAGDTYIGIEALQGSAYNDVLTAADYLAGNALVGLGGNDVLNGRIGNDYLEGGEGHDTLWGQDGADVLTGGSGSDTLSGGAGSDQLTGGVGSDLFRFDTALGTGGIDRIADFTVGEDKIALSRSVFAGLDLGGYASLSGTSSSVAASVFTVGRGATSLEHRLIYNSGTGALFYDADGIGGAAQVQFATLAPNLLLNQNSFVMI</sequence>
<organism evidence="3 4">
    <name type="scientific">Microvirga lupini</name>
    <dbReference type="NCBI Taxonomy" id="420324"/>
    <lineage>
        <taxon>Bacteria</taxon>
        <taxon>Pseudomonadati</taxon>
        <taxon>Pseudomonadota</taxon>
        <taxon>Alphaproteobacteria</taxon>
        <taxon>Hyphomicrobiales</taxon>
        <taxon>Methylobacteriaceae</taxon>
        <taxon>Microvirga</taxon>
    </lineage>
</organism>
<dbReference type="GO" id="GO:0005509">
    <property type="term" value="F:calcium ion binding"/>
    <property type="evidence" value="ECO:0007669"/>
    <property type="project" value="InterPro"/>
</dbReference>
<protein>
    <submittedName>
        <fullName evidence="3">Ca2+-binding RTX toxin-like protein</fullName>
    </submittedName>
</protein>
<dbReference type="InterPro" id="IPR001343">
    <property type="entry name" value="Hemolysn_Ca-bd"/>
</dbReference>
<evidence type="ECO:0000313" key="3">
    <source>
        <dbReference type="EMBL" id="MBB3019365.1"/>
    </source>
</evidence>
<gene>
    <name evidence="3" type="ORF">FHR70_002430</name>
</gene>
<keyword evidence="4" id="KW-1185">Reference proteome</keyword>
<dbReference type="PROSITE" id="PS00330">
    <property type="entry name" value="HEMOLYSIN_CALCIUM"/>
    <property type="match status" value="12"/>
</dbReference>
<dbReference type="Gene3D" id="2.150.10.10">
    <property type="entry name" value="Serralysin-like metalloprotease, C-terminal"/>
    <property type="match status" value="6"/>
</dbReference>
<reference evidence="3 4" key="1">
    <citation type="submission" date="2020-08" db="EMBL/GenBank/DDBJ databases">
        <title>The Agave Microbiome: Exploring the role of microbial communities in plant adaptations to desert environments.</title>
        <authorList>
            <person name="Partida-Martinez L.P."/>
        </authorList>
    </citation>
    <scope>NUCLEOTIDE SEQUENCE [LARGE SCALE GENOMIC DNA]</scope>
    <source>
        <strain evidence="3 4">AT3.9</strain>
    </source>
</reference>
<dbReference type="SUPFAM" id="SSF51120">
    <property type="entry name" value="beta-Roll"/>
    <property type="match status" value="6"/>
</dbReference>
<dbReference type="PRINTS" id="PR00313">
    <property type="entry name" value="CABNDNGRPT"/>
</dbReference>
<dbReference type="AlphaFoldDB" id="A0A7W4VMA9"/>
<dbReference type="Pfam" id="PF00353">
    <property type="entry name" value="HemolysinCabind"/>
    <property type="match status" value="7"/>
</dbReference>
<accession>A0A7W4VMA9</accession>
<evidence type="ECO:0000256" key="2">
    <source>
        <dbReference type="ARBA" id="ARBA00022525"/>
    </source>
</evidence>
<comment type="caution">
    <text evidence="3">The sequence shown here is derived from an EMBL/GenBank/DDBJ whole genome shotgun (WGS) entry which is preliminary data.</text>
</comment>
<dbReference type="EMBL" id="JACHWB010000003">
    <property type="protein sequence ID" value="MBB3019365.1"/>
    <property type="molecule type" value="Genomic_DNA"/>
</dbReference>
<evidence type="ECO:0000256" key="1">
    <source>
        <dbReference type="ARBA" id="ARBA00004613"/>
    </source>
</evidence>
<evidence type="ECO:0000313" key="4">
    <source>
        <dbReference type="Proteomes" id="UP000532010"/>
    </source>
</evidence>
<name>A0A7W4VMA9_9HYPH</name>
<dbReference type="Proteomes" id="UP000532010">
    <property type="component" value="Unassembled WGS sequence"/>
</dbReference>
<dbReference type="InterPro" id="IPR050557">
    <property type="entry name" value="RTX_toxin/Mannuronan_C5-epim"/>
</dbReference>
<dbReference type="InterPro" id="IPR011049">
    <property type="entry name" value="Serralysin-like_metalloprot_C"/>
</dbReference>
<dbReference type="PANTHER" id="PTHR38340">
    <property type="entry name" value="S-LAYER PROTEIN"/>
    <property type="match status" value="1"/>
</dbReference>
<dbReference type="PANTHER" id="PTHR38340:SF1">
    <property type="entry name" value="S-LAYER PROTEIN"/>
    <property type="match status" value="1"/>
</dbReference>
<keyword evidence="2" id="KW-0964">Secreted</keyword>